<comment type="caution">
    <text evidence="2">The sequence shown here is derived from an EMBL/GenBank/DDBJ whole genome shotgun (WGS) entry which is preliminary data.</text>
</comment>
<dbReference type="EMBL" id="JAPNKA010000001">
    <property type="protein sequence ID" value="MCY1079984.1"/>
    <property type="molecule type" value="Genomic_DNA"/>
</dbReference>
<sequence length="423" mass="45594">MASRPKATPRVGLSGEPGVLELERPLAANLSPGRPLAAHFHSPEGMVLLREPAALTGFFAGSLSSLSVEEVLGHVLSGIRSGQLIFQHGLVHRTVSFRDGQPVFAVSSVHHERLGAVVVQLGLVTPEQLHQALGKVTPTLRIGAVLTREGFLSEANLYSAMTYLVREVVLNLFEMAEGSFLFLEGRPPEGDAVKLQERTRDLVLQGMKRGEVVARLRKHFPDDTPVVAGPEAPPLGEEALFATAANGTTLGALRSVWEGSLFSFLTWVEERTRDGALLVQQKSTTPPLPRRASGTFMAVPPPPVAPMVPLGPEERFNALLAQIHTALRLAGANPDLMRGFLESPQQGLESAYEGVTLGPDGRVDVARIRQNVSSGGEALARAMTLEALDAFVSYALFSARNVLPGEMSERLYRGYRELQEGLS</sequence>
<dbReference type="InterPro" id="IPR037257">
    <property type="entry name" value="T2SS_E_N_sf"/>
</dbReference>
<proteinExistence type="predicted"/>
<evidence type="ECO:0000313" key="3">
    <source>
        <dbReference type="Proteomes" id="UP001207654"/>
    </source>
</evidence>
<dbReference type="InterPro" id="IPR025497">
    <property type="entry name" value="PatA-like_N"/>
</dbReference>
<evidence type="ECO:0000313" key="2">
    <source>
        <dbReference type="EMBL" id="MCY1079984.1"/>
    </source>
</evidence>
<accession>A0ABT4AFP4</accession>
<keyword evidence="3" id="KW-1185">Reference proteome</keyword>
<protein>
    <submittedName>
        <fullName evidence="2">DUF4388 domain-containing protein</fullName>
    </submittedName>
</protein>
<dbReference type="RefSeq" id="WP_267538668.1">
    <property type="nucleotide sequence ID" value="NZ_JAPNKA010000001.1"/>
</dbReference>
<organism evidence="2 3">
    <name type="scientific">Archangium lansingense</name>
    <dbReference type="NCBI Taxonomy" id="2995310"/>
    <lineage>
        <taxon>Bacteria</taxon>
        <taxon>Pseudomonadati</taxon>
        <taxon>Myxococcota</taxon>
        <taxon>Myxococcia</taxon>
        <taxon>Myxococcales</taxon>
        <taxon>Cystobacterineae</taxon>
        <taxon>Archangiaceae</taxon>
        <taxon>Archangium</taxon>
    </lineage>
</organism>
<dbReference type="Proteomes" id="UP001207654">
    <property type="component" value="Unassembled WGS sequence"/>
</dbReference>
<reference evidence="2 3" key="1">
    <citation type="submission" date="2022-11" db="EMBL/GenBank/DDBJ databases">
        <title>Minimal conservation of predation-associated metabolite biosynthetic gene clusters underscores biosynthetic potential of Myxococcota including descriptions for ten novel species: Archangium lansinium sp. nov., Myxococcus landrumus sp. nov., Nannocystis bai.</title>
        <authorList>
            <person name="Ahearne A."/>
            <person name="Stevens C."/>
            <person name="Phillips K."/>
        </authorList>
    </citation>
    <scope>NUCLEOTIDE SEQUENCE [LARGE SCALE GENOMIC DNA]</scope>
    <source>
        <strain evidence="2 3">MIWBW</strain>
    </source>
</reference>
<gene>
    <name evidence="2" type="ORF">OV287_36595</name>
</gene>
<feature type="domain" description="PatA-like N-terminal" evidence="1">
    <location>
        <begin position="60"/>
        <end position="209"/>
    </location>
</feature>
<name>A0ABT4AFP4_9BACT</name>
<dbReference type="Pfam" id="PF14332">
    <property type="entry name" value="DUF4388"/>
    <property type="match status" value="1"/>
</dbReference>
<dbReference type="SUPFAM" id="SSF160246">
    <property type="entry name" value="EspE N-terminal domain-like"/>
    <property type="match status" value="1"/>
</dbReference>
<evidence type="ECO:0000259" key="1">
    <source>
        <dbReference type="Pfam" id="PF14332"/>
    </source>
</evidence>